<organism evidence="2 3">
    <name type="scientific">Plasmodium yoelii yoelii</name>
    <dbReference type="NCBI Taxonomy" id="73239"/>
    <lineage>
        <taxon>Eukaryota</taxon>
        <taxon>Sar</taxon>
        <taxon>Alveolata</taxon>
        <taxon>Apicomplexa</taxon>
        <taxon>Aconoidasida</taxon>
        <taxon>Haemosporida</taxon>
        <taxon>Plasmodiidae</taxon>
        <taxon>Plasmodium</taxon>
        <taxon>Plasmodium (Vinckeia)</taxon>
    </lineage>
</organism>
<name>Q7RQR7_PLAYO</name>
<evidence type="ECO:0000256" key="1">
    <source>
        <dbReference type="SAM" id="MobiDB-lite"/>
    </source>
</evidence>
<feature type="compositionally biased region" description="Basic residues" evidence="1">
    <location>
        <begin position="9"/>
        <end position="20"/>
    </location>
</feature>
<proteinExistence type="predicted"/>
<keyword evidence="3" id="KW-1185">Reference proteome</keyword>
<evidence type="ECO:0000313" key="2">
    <source>
        <dbReference type="EMBL" id="EAA19858.1"/>
    </source>
</evidence>
<sequence>MNTKNVVFTKKKQKRNKKETKKQPFICAFLISHRFMGYHKYVYVHIFTNFLFI</sequence>
<dbReference type="InParanoid" id="Q7RQR7"/>
<accession>Q7RQR7</accession>
<dbReference type="EMBL" id="AABL01000271">
    <property type="protein sequence ID" value="EAA19858.1"/>
    <property type="molecule type" value="Genomic_DNA"/>
</dbReference>
<dbReference type="Proteomes" id="UP000008553">
    <property type="component" value="Unassembled WGS sequence"/>
</dbReference>
<dbReference type="PaxDb" id="73239-Q7RQR7"/>
<evidence type="ECO:0000313" key="3">
    <source>
        <dbReference type="Proteomes" id="UP000008553"/>
    </source>
</evidence>
<reference evidence="2 3" key="1">
    <citation type="journal article" date="2002" name="Nature">
        <title>Genome sequence and comparative analysis of the model rodent malaria parasite Plasmodium yoelii yoelii.</title>
        <authorList>
            <person name="Carlton J.M."/>
            <person name="Angiuoli S.V."/>
            <person name="Suh B.B."/>
            <person name="Kooij T.W."/>
            <person name="Pertea M."/>
            <person name="Silva J.C."/>
            <person name="Ermolaeva M.D."/>
            <person name="Allen J.E."/>
            <person name="Selengut J.D."/>
            <person name="Koo H.L."/>
            <person name="Peterson J.D."/>
            <person name="Pop M."/>
            <person name="Kosack D.S."/>
            <person name="Shumway M.F."/>
            <person name="Bidwell S.L."/>
            <person name="Shallom S.J."/>
            <person name="van Aken S.E."/>
            <person name="Riedmuller S.B."/>
            <person name="Feldblyum T.V."/>
            <person name="Cho J.K."/>
            <person name="Quackenbush J."/>
            <person name="Sedegah M."/>
            <person name="Shoaibi A."/>
            <person name="Cummings L.M."/>
            <person name="Florens L."/>
            <person name="Yates J.R."/>
            <person name="Raine J.D."/>
            <person name="Sinden R.E."/>
            <person name="Harris M.A."/>
            <person name="Cunningham D.A."/>
            <person name="Preiser P.R."/>
            <person name="Bergman L.W."/>
            <person name="Vaidya A.B."/>
            <person name="van Lin L.H."/>
            <person name="Janse C.J."/>
            <person name="Waters A.P."/>
            <person name="Smith H.O."/>
            <person name="White O.R."/>
            <person name="Salzberg S.L."/>
            <person name="Venter J.C."/>
            <person name="Fraser C.M."/>
            <person name="Hoffman S.L."/>
            <person name="Gardner M.J."/>
            <person name="Carucci D.J."/>
        </authorList>
    </citation>
    <scope>NUCLEOTIDE SEQUENCE [LARGE SCALE GENOMIC DNA]</scope>
    <source>
        <strain evidence="2 3">17XNL</strain>
    </source>
</reference>
<feature type="region of interest" description="Disordered" evidence="1">
    <location>
        <begin position="1"/>
        <end position="21"/>
    </location>
</feature>
<protein>
    <submittedName>
        <fullName evidence="2">Uncharacterized protein</fullName>
    </submittedName>
</protein>
<comment type="caution">
    <text evidence="2">The sequence shown here is derived from an EMBL/GenBank/DDBJ whole genome shotgun (WGS) entry which is preliminary data.</text>
</comment>
<dbReference type="AlphaFoldDB" id="Q7RQR7"/>
<gene>
    <name evidence="2" type="ORF">PY01025</name>
</gene>